<feature type="region of interest" description="Disordered" evidence="1">
    <location>
        <begin position="71"/>
        <end position="90"/>
    </location>
</feature>
<evidence type="ECO:0000313" key="2">
    <source>
        <dbReference type="EMBL" id="KZV36654.1"/>
    </source>
</evidence>
<reference evidence="2 3" key="1">
    <citation type="journal article" date="2015" name="Proc. Natl. Acad. Sci. U.S.A.">
        <title>The resurrection genome of Boea hygrometrica: A blueprint for survival of dehydration.</title>
        <authorList>
            <person name="Xiao L."/>
            <person name="Yang G."/>
            <person name="Zhang L."/>
            <person name="Yang X."/>
            <person name="Zhao S."/>
            <person name="Ji Z."/>
            <person name="Zhou Q."/>
            <person name="Hu M."/>
            <person name="Wang Y."/>
            <person name="Chen M."/>
            <person name="Xu Y."/>
            <person name="Jin H."/>
            <person name="Xiao X."/>
            <person name="Hu G."/>
            <person name="Bao F."/>
            <person name="Hu Y."/>
            <person name="Wan P."/>
            <person name="Li L."/>
            <person name="Deng X."/>
            <person name="Kuang T."/>
            <person name="Xiang C."/>
            <person name="Zhu J.K."/>
            <person name="Oliver M.J."/>
            <person name="He Y."/>
        </authorList>
    </citation>
    <scope>NUCLEOTIDE SEQUENCE [LARGE SCALE GENOMIC DNA]</scope>
    <source>
        <strain evidence="3">cv. XS01</strain>
    </source>
</reference>
<evidence type="ECO:0000313" key="3">
    <source>
        <dbReference type="Proteomes" id="UP000250235"/>
    </source>
</evidence>
<feature type="region of interest" description="Disordered" evidence="1">
    <location>
        <begin position="1"/>
        <end position="59"/>
    </location>
</feature>
<name>A0A2Z7BQK7_9LAMI</name>
<proteinExistence type="predicted"/>
<feature type="compositionally biased region" description="Low complexity" evidence="1">
    <location>
        <begin position="31"/>
        <end position="51"/>
    </location>
</feature>
<keyword evidence="3" id="KW-1185">Reference proteome</keyword>
<accession>A0A2Z7BQK7</accession>
<sequence length="239" mass="26443">MAAAAANKSRATQGRTRAHGRAHHRATNLHAQQHASSESGASSSTIAQQQAGHHRAAQRVWRPIISAIVRGRERDHRAEQRSKSPAETRDRRAYNRAAIWQYCIDQIRTLALIPLLGNRGGSGSHLPARQRKNKNCRETINTIQLNQQAMTFIGCLDDYLAGNSCLAPTNFSRKPALHGRWRKTTSFRSTTGYETPSSACTRRPEEIGADGFSSSSWPEQIPTTQGGDGGGTRRRRRLV</sequence>
<evidence type="ECO:0000256" key="1">
    <source>
        <dbReference type="SAM" id="MobiDB-lite"/>
    </source>
</evidence>
<feature type="compositionally biased region" description="Polar residues" evidence="1">
    <location>
        <begin position="212"/>
        <end position="222"/>
    </location>
</feature>
<dbReference type="AlphaFoldDB" id="A0A2Z7BQK7"/>
<dbReference type="EMBL" id="KV003307">
    <property type="protein sequence ID" value="KZV36654.1"/>
    <property type="molecule type" value="Genomic_DNA"/>
</dbReference>
<feature type="compositionally biased region" description="Polar residues" evidence="1">
    <location>
        <begin position="188"/>
        <end position="200"/>
    </location>
</feature>
<protein>
    <submittedName>
        <fullName evidence="2">Uncharacterized protein</fullName>
    </submittedName>
</protein>
<dbReference type="Proteomes" id="UP000250235">
    <property type="component" value="Unassembled WGS sequence"/>
</dbReference>
<feature type="compositionally biased region" description="Basic residues" evidence="1">
    <location>
        <begin position="16"/>
        <end position="27"/>
    </location>
</feature>
<organism evidence="2 3">
    <name type="scientific">Dorcoceras hygrometricum</name>
    <dbReference type="NCBI Taxonomy" id="472368"/>
    <lineage>
        <taxon>Eukaryota</taxon>
        <taxon>Viridiplantae</taxon>
        <taxon>Streptophyta</taxon>
        <taxon>Embryophyta</taxon>
        <taxon>Tracheophyta</taxon>
        <taxon>Spermatophyta</taxon>
        <taxon>Magnoliopsida</taxon>
        <taxon>eudicotyledons</taxon>
        <taxon>Gunneridae</taxon>
        <taxon>Pentapetalae</taxon>
        <taxon>asterids</taxon>
        <taxon>lamiids</taxon>
        <taxon>Lamiales</taxon>
        <taxon>Gesneriaceae</taxon>
        <taxon>Didymocarpoideae</taxon>
        <taxon>Trichosporeae</taxon>
        <taxon>Loxocarpinae</taxon>
        <taxon>Dorcoceras</taxon>
    </lineage>
</organism>
<gene>
    <name evidence="2" type="ORF">F511_35419</name>
</gene>
<feature type="region of interest" description="Disordered" evidence="1">
    <location>
        <begin position="188"/>
        <end position="239"/>
    </location>
</feature>